<dbReference type="EMBL" id="CAJFCV020000004">
    <property type="protein sequence ID" value="CAG9117392.1"/>
    <property type="molecule type" value="Genomic_DNA"/>
</dbReference>
<dbReference type="EMBL" id="CAJFDI010000004">
    <property type="protein sequence ID" value="CAD5227292.1"/>
    <property type="molecule type" value="Genomic_DNA"/>
</dbReference>
<sequence length="89" mass="10203">MFKFVLLFSLITLSIALECKQCEQIEKNRHGSLRCVHIPRCCPAGTNKIFCVVPPCQESKAFKCVPNYCDGDRRCGKYEYNEDLDLINP</sequence>
<name>A0A1I7S4U9_BURXY</name>
<feature type="signal peptide" evidence="1">
    <location>
        <begin position="1"/>
        <end position="16"/>
    </location>
</feature>
<evidence type="ECO:0000313" key="5">
    <source>
        <dbReference type="WBParaSite" id="BXY_0803200.1"/>
    </source>
</evidence>
<dbReference type="Proteomes" id="UP000582659">
    <property type="component" value="Unassembled WGS sequence"/>
</dbReference>
<gene>
    <name evidence="2" type="ORF">BXYJ_LOCUS9837</name>
</gene>
<reference evidence="2" key="2">
    <citation type="submission" date="2020-09" db="EMBL/GenBank/DDBJ databases">
        <authorList>
            <person name="Kikuchi T."/>
        </authorList>
    </citation>
    <scope>NUCLEOTIDE SEQUENCE</scope>
    <source>
        <strain evidence="2">Ka4C1</strain>
    </source>
</reference>
<dbReference type="Proteomes" id="UP000659654">
    <property type="component" value="Unassembled WGS sequence"/>
</dbReference>
<dbReference type="WBParaSite" id="BXY_0803200.1">
    <property type="protein sequence ID" value="BXY_0803200.1"/>
    <property type="gene ID" value="BXY_0803200"/>
</dbReference>
<proteinExistence type="predicted"/>
<feature type="chain" id="PRO_5036308715" evidence="1">
    <location>
        <begin position="17"/>
        <end position="89"/>
    </location>
</feature>
<evidence type="ECO:0000313" key="2">
    <source>
        <dbReference type="EMBL" id="CAD5227292.1"/>
    </source>
</evidence>
<keyword evidence="1" id="KW-0732">Signal</keyword>
<evidence type="ECO:0000256" key="1">
    <source>
        <dbReference type="SAM" id="SignalP"/>
    </source>
</evidence>
<evidence type="ECO:0000313" key="4">
    <source>
        <dbReference type="Proteomes" id="UP000659654"/>
    </source>
</evidence>
<keyword evidence="4" id="KW-1185">Reference proteome</keyword>
<organism evidence="3 5">
    <name type="scientific">Bursaphelenchus xylophilus</name>
    <name type="common">Pinewood nematode worm</name>
    <name type="synonym">Aphelenchoides xylophilus</name>
    <dbReference type="NCBI Taxonomy" id="6326"/>
    <lineage>
        <taxon>Eukaryota</taxon>
        <taxon>Metazoa</taxon>
        <taxon>Ecdysozoa</taxon>
        <taxon>Nematoda</taxon>
        <taxon>Chromadorea</taxon>
        <taxon>Rhabditida</taxon>
        <taxon>Tylenchina</taxon>
        <taxon>Tylenchomorpha</taxon>
        <taxon>Aphelenchoidea</taxon>
        <taxon>Aphelenchoididae</taxon>
        <taxon>Bursaphelenchus</taxon>
    </lineage>
</organism>
<dbReference type="AlphaFoldDB" id="A0A1I7S4U9"/>
<evidence type="ECO:0000313" key="3">
    <source>
        <dbReference type="Proteomes" id="UP000095284"/>
    </source>
</evidence>
<accession>A0A1I7S4U9</accession>
<dbReference type="Proteomes" id="UP000095284">
    <property type="component" value="Unplaced"/>
</dbReference>
<protein>
    <submittedName>
        <fullName evidence="2">(pine wood nematode) hypothetical protein</fullName>
    </submittedName>
</protein>
<reference evidence="5" key="1">
    <citation type="submission" date="2016-11" db="UniProtKB">
        <authorList>
            <consortium name="WormBaseParasite"/>
        </authorList>
    </citation>
    <scope>IDENTIFICATION</scope>
</reference>